<dbReference type="Pfam" id="PF18646">
    <property type="entry name" value="DUF5632"/>
    <property type="match status" value="1"/>
</dbReference>
<gene>
    <name evidence="4" type="ORF">MNAB215_1766</name>
    <name evidence="5" type="ORF">MNAB215_1787</name>
</gene>
<protein>
    <recommendedName>
        <fullName evidence="7">Transmembrane protein</fullName>
    </recommendedName>
</protein>
<evidence type="ECO:0000259" key="3">
    <source>
        <dbReference type="Pfam" id="PF18646"/>
    </source>
</evidence>
<proteinExistence type="predicted"/>
<organism evidence="4 6">
    <name type="scientific">Mycobacterium numidiamassiliense</name>
    <dbReference type="NCBI Taxonomy" id="1841861"/>
    <lineage>
        <taxon>Bacteria</taxon>
        <taxon>Bacillati</taxon>
        <taxon>Actinomycetota</taxon>
        <taxon>Actinomycetes</taxon>
        <taxon>Mycobacteriales</taxon>
        <taxon>Mycobacteriaceae</taxon>
        <taxon>Mycobacterium</taxon>
    </lineage>
</organism>
<dbReference type="Proteomes" id="UP000240424">
    <property type="component" value="Unassembled WGS sequence"/>
</dbReference>
<evidence type="ECO:0000313" key="5">
    <source>
        <dbReference type="EMBL" id="SPM39601.1"/>
    </source>
</evidence>
<dbReference type="AlphaFoldDB" id="A0A2U3P770"/>
<name>A0A2U3P770_9MYCO</name>
<dbReference type="EMBL" id="FUEZ01000004">
    <property type="protein sequence ID" value="SPM39580.1"/>
    <property type="molecule type" value="Genomic_DNA"/>
</dbReference>
<feature type="domain" description="DUF5631" evidence="2">
    <location>
        <begin position="453"/>
        <end position="547"/>
    </location>
</feature>
<dbReference type="Pfam" id="PF18645">
    <property type="entry name" value="DUF5631"/>
    <property type="match status" value="1"/>
</dbReference>
<dbReference type="InterPro" id="IPR040833">
    <property type="entry name" value="DUF5631"/>
</dbReference>
<dbReference type="STRING" id="1841861.GCA_900157365_00083"/>
<feature type="compositionally biased region" description="Low complexity" evidence="1">
    <location>
        <begin position="202"/>
        <end position="211"/>
    </location>
</feature>
<feature type="domain" description="DUF5632" evidence="3">
    <location>
        <begin position="348"/>
        <end position="428"/>
    </location>
</feature>
<evidence type="ECO:0000313" key="4">
    <source>
        <dbReference type="EMBL" id="SPM39580.1"/>
    </source>
</evidence>
<feature type="compositionally biased region" description="Low complexity" evidence="1">
    <location>
        <begin position="151"/>
        <end position="161"/>
    </location>
</feature>
<dbReference type="InterPro" id="IPR040604">
    <property type="entry name" value="DUF5632"/>
</dbReference>
<evidence type="ECO:0000259" key="2">
    <source>
        <dbReference type="Pfam" id="PF18645"/>
    </source>
</evidence>
<sequence>MPAFSSPIDCTPWVIGGLWPAELSTITDENAPLAEHLRADLQRITSRANDELKMLKRAGMDDAARHAAEARAINEARAHAARRVESAIRHLRARKARPDYPRYPPRRAAERFPHSDRDKTEIIPVVPALPETSADGPIADRTEVIPVPATEHAADEPAATTEDAETAVIPKLWAVEPVPPVDDDDEDTGGRHRIWGEEDGEPAAAPDALETPAPPEPPAVEAEPETTRLEALAPPEEPADTGLDPLLDPVLPVDDDDDDTGGRHRIWGEEDGEPAAAAEAPEPEAPEPQARPDAVVLQAAPEAVEPLEAAVPLVDGGDAEVPESPYEVDDETGAIPAVEEPAAPVATESDTERLQRILAFVVRQEPQLNWAVGDRADGTTVLVTDLAHGWIPSGITLPAGVQLLAPARRTGKASAMLGETTRSATYTPGDPVGRPADFAATEPSVQARELPAVDDMGWELGRVTHWRDGLPRLVHTLAKAATAGTGVVEEEADLLRVHLDTARYQVLTQYPDADPALLLNCLLLAATESSVAGDPISANYHLAWFQKLNEPPASRWSAES</sequence>
<feature type="compositionally biased region" description="Low complexity" evidence="1">
    <location>
        <begin position="240"/>
        <end position="252"/>
    </location>
</feature>
<evidence type="ECO:0008006" key="7">
    <source>
        <dbReference type="Google" id="ProtNLM"/>
    </source>
</evidence>
<dbReference type="EMBL" id="FUEZ01000004">
    <property type="protein sequence ID" value="SPM39601.1"/>
    <property type="molecule type" value="Genomic_DNA"/>
</dbReference>
<keyword evidence="6" id="KW-1185">Reference proteome</keyword>
<accession>A0A2U3P770</accession>
<feature type="region of interest" description="Disordered" evidence="1">
    <location>
        <begin position="151"/>
        <end position="291"/>
    </location>
</feature>
<reference evidence="4 6" key="1">
    <citation type="submission" date="2017-01" db="EMBL/GenBank/DDBJ databases">
        <authorList>
            <consortium name="Urmite Genomes"/>
        </authorList>
    </citation>
    <scope>NUCLEOTIDE SEQUENCE [LARGE SCALE GENOMIC DNA]</scope>
    <source>
        <strain evidence="4 6">AB215</strain>
    </source>
</reference>
<evidence type="ECO:0000256" key="1">
    <source>
        <dbReference type="SAM" id="MobiDB-lite"/>
    </source>
</evidence>
<evidence type="ECO:0000313" key="6">
    <source>
        <dbReference type="Proteomes" id="UP000240424"/>
    </source>
</evidence>